<keyword evidence="2" id="KW-1185">Reference proteome</keyword>
<name>A0ACB0IXK9_TRIPR</name>
<organism evidence="1 2">
    <name type="scientific">Trifolium pratense</name>
    <name type="common">Red clover</name>
    <dbReference type="NCBI Taxonomy" id="57577"/>
    <lineage>
        <taxon>Eukaryota</taxon>
        <taxon>Viridiplantae</taxon>
        <taxon>Streptophyta</taxon>
        <taxon>Embryophyta</taxon>
        <taxon>Tracheophyta</taxon>
        <taxon>Spermatophyta</taxon>
        <taxon>Magnoliopsida</taxon>
        <taxon>eudicotyledons</taxon>
        <taxon>Gunneridae</taxon>
        <taxon>Pentapetalae</taxon>
        <taxon>rosids</taxon>
        <taxon>fabids</taxon>
        <taxon>Fabales</taxon>
        <taxon>Fabaceae</taxon>
        <taxon>Papilionoideae</taxon>
        <taxon>50 kb inversion clade</taxon>
        <taxon>NPAAA clade</taxon>
        <taxon>Hologalegina</taxon>
        <taxon>IRL clade</taxon>
        <taxon>Trifolieae</taxon>
        <taxon>Trifolium</taxon>
    </lineage>
</organism>
<proteinExistence type="predicted"/>
<sequence>MINLQTTSDASHWNTTTRLGFGKYRSLNKADKGINFSRKGFAAIHTKMNLVEEHVEPPRFWQIVTTAAHIQGRGVMHFPNKTSKHVLPAKQDNILMRDVSTGRVISCTIITSSRYKNERYLGDGWYQFKDEFKLNPGDVLKCSIENPPQYMNGDRIQVWVKGS</sequence>
<dbReference type="EMBL" id="CASHSV030000002">
    <property type="protein sequence ID" value="CAJ2636534.1"/>
    <property type="molecule type" value="Genomic_DNA"/>
</dbReference>
<gene>
    <name evidence="1" type="ORF">MILVUS5_LOCUS7014</name>
</gene>
<evidence type="ECO:0000313" key="2">
    <source>
        <dbReference type="Proteomes" id="UP001177021"/>
    </source>
</evidence>
<evidence type="ECO:0000313" key="1">
    <source>
        <dbReference type="EMBL" id="CAJ2636534.1"/>
    </source>
</evidence>
<reference evidence="1" key="1">
    <citation type="submission" date="2023-10" db="EMBL/GenBank/DDBJ databases">
        <authorList>
            <person name="Rodriguez Cubillos JULIANA M."/>
            <person name="De Vega J."/>
        </authorList>
    </citation>
    <scope>NUCLEOTIDE SEQUENCE</scope>
</reference>
<dbReference type="Proteomes" id="UP001177021">
    <property type="component" value="Unassembled WGS sequence"/>
</dbReference>
<accession>A0ACB0IXK9</accession>
<comment type="caution">
    <text evidence="1">The sequence shown here is derived from an EMBL/GenBank/DDBJ whole genome shotgun (WGS) entry which is preliminary data.</text>
</comment>
<protein>
    <submittedName>
        <fullName evidence="1">Uncharacterized protein</fullName>
    </submittedName>
</protein>